<evidence type="ECO:0000313" key="1">
    <source>
        <dbReference type="EMBL" id="MBX66415.1"/>
    </source>
</evidence>
<protein>
    <submittedName>
        <fullName evidence="1">Uncharacterized protein</fullName>
    </submittedName>
</protein>
<dbReference type="AlphaFoldDB" id="A0A2P2QHN8"/>
<proteinExistence type="predicted"/>
<organism evidence="1">
    <name type="scientific">Rhizophora mucronata</name>
    <name type="common">Asiatic mangrove</name>
    <dbReference type="NCBI Taxonomy" id="61149"/>
    <lineage>
        <taxon>Eukaryota</taxon>
        <taxon>Viridiplantae</taxon>
        <taxon>Streptophyta</taxon>
        <taxon>Embryophyta</taxon>
        <taxon>Tracheophyta</taxon>
        <taxon>Spermatophyta</taxon>
        <taxon>Magnoliopsida</taxon>
        <taxon>eudicotyledons</taxon>
        <taxon>Gunneridae</taxon>
        <taxon>Pentapetalae</taxon>
        <taxon>rosids</taxon>
        <taxon>fabids</taxon>
        <taxon>Malpighiales</taxon>
        <taxon>Rhizophoraceae</taxon>
        <taxon>Rhizophora</taxon>
    </lineage>
</organism>
<dbReference type="EMBL" id="GGEC01085931">
    <property type="protein sequence ID" value="MBX66415.1"/>
    <property type="molecule type" value="Transcribed_RNA"/>
</dbReference>
<name>A0A2P2QHN8_RHIMU</name>
<accession>A0A2P2QHN8</accession>
<sequence length="16" mass="1742">MVTAGCEVFRKLALCT</sequence>
<reference evidence="1" key="1">
    <citation type="submission" date="2018-02" db="EMBL/GenBank/DDBJ databases">
        <title>Rhizophora mucronata_Transcriptome.</title>
        <authorList>
            <person name="Meera S.P."/>
            <person name="Sreeshan A."/>
            <person name="Augustine A."/>
        </authorList>
    </citation>
    <scope>NUCLEOTIDE SEQUENCE</scope>
    <source>
        <tissue evidence="1">Leaf</tissue>
    </source>
</reference>